<dbReference type="SUPFAM" id="SSF46785">
    <property type="entry name" value="Winged helix' DNA-binding domain"/>
    <property type="match status" value="1"/>
</dbReference>
<dbReference type="AlphaFoldDB" id="H0HRK1"/>
<dbReference type="SMART" id="SM00895">
    <property type="entry name" value="FCD"/>
    <property type="match status" value="1"/>
</dbReference>
<evidence type="ECO:0000256" key="4">
    <source>
        <dbReference type="SAM" id="MobiDB-lite"/>
    </source>
</evidence>
<dbReference type="SUPFAM" id="SSF48008">
    <property type="entry name" value="GntR ligand-binding domain-like"/>
    <property type="match status" value="1"/>
</dbReference>
<evidence type="ECO:0000256" key="1">
    <source>
        <dbReference type="ARBA" id="ARBA00023015"/>
    </source>
</evidence>
<dbReference type="InterPro" id="IPR000524">
    <property type="entry name" value="Tscrpt_reg_HTH_GntR"/>
</dbReference>
<organism evidence="6 7">
    <name type="scientific">Mesorhizobium alhagi CCNWXJ12-2</name>
    <dbReference type="NCBI Taxonomy" id="1107882"/>
    <lineage>
        <taxon>Bacteria</taxon>
        <taxon>Pseudomonadati</taxon>
        <taxon>Pseudomonadota</taxon>
        <taxon>Alphaproteobacteria</taxon>
        <taxon>Hyphomicrobiales</taxon>
        <taxon>Phyllobacteriaceae</taxon>
        <taxon>Allomesorhizobium</taxon>
    </lineage>
</organism>
<dbReference type="OrthoDB" id="9028214at2"/>
<dbReference type="GO" id="GO:0003700">
    <property type="term" value="F:DNA-binding transcription factor activity"/>
    <property type="evidence" value="ECO:0007669"/>
    <property type="project" value="InterPro"/>
</dbReference>
<evidence type="ECO:0000259" key="5">
    <source>
        <dbReference type="PROSITE" id="PS50949"/>
    </source>
</evidence>
<keyword evidence="1" id="KW-0805">Transcription regulation</keyword>
<dbReference type="PANTHER" id="PTHR43537">
    <property type="entry name" value="TRANSCRIPTIONAL REGULATOR, GNTR FAMILY"/>
    <property type="match status" value="1"/>
</dbReference>
<sequence>MKMPGQDESIATVPAVTRRRKRPDTVADQIRERIIENGLVPGDRLPHQWIEPETWHVSRGTLREALKVLESQGLTHSKTGPGGGVFVSSIESEHAIRLLDNLFLQRQPSIADIYSIRKELEPVLAASLAGKLTPAALSLLQATVRLYEDEPTTTEEEYRQRMAELDFHDELARLSQNQLLGFLCRFLVSLLRDTAVCRDIYQQHNPALRETGLHYQVALLRAIKAGDADRACAVMRNHMIAAEAYMLERAEIRRRREPNLGAV</sequence>
<dbReference type="EMBL" id="AHAM01000110">
    <property type="protein sequence ID" value="EHK56625.1"/>
    <property type="molecule type" value="Genomic_DNA"/>
</dbReference>
<evidence type="ECO:0000256" key="3">
    <source>
        <dbReference type="ARBA" id="ARBA00023163"/>
    </source>
</evidence>
<dbReference type="InterPro" id="IPR008920">
    <property type="entry name" value="TF_FadR/GntR_C"/>
</dbReference>
<dbReference type="PANTHER" id="PTHR43537:SF5">
    <property type="entry name" value="UXU OPERON TRANSCRIPTIONAL REGULATOR"/>
    <property type="match status" value="1"/>
</dbReference>
<proteinExistence type="predicted"/>
<keyword evidence="2" id="KW-0238">DNA-binding</keyword>
<accession>H0HRK1</accession>
<dbReference type="PATRIC" id="fig|1107882.3.peg.2719"/>
<keyword evidence="3" id="KW-0804">Transcription</keyword>
<dbReference type="Pfam" id="PF00392">
    <property type="entry name" value="GntR"/>
    <property type="match status" value="1"/>
</dbReference>
<dbReference type="Gene3D" id="1.10.10.10">
    <property type="entry name" value="Winged helix-like DNA-binding domain superfamily/Winged helix DNA-binding domain"/>
    <property type="match status" value="1"/>
</dbReference>
<dbReference type="Gene3D" id="1.20.120.530">
    <property type="entry name" value="GntR ligand-binding domain-like"/>
    <property type="match status" value="1"/>
</dbReference>
<evidence type="ECO:0000313" key="6">
    <source>
        <dbReference type="EMBL" id="EHK56625.1"/>
    </source>
</evidence>
<gene>
    <name evidence="6" type="ORF">MAXJ12_13931</name>
</gene>
<evidence type="ECO:0000256" key="2">
    <source>
        <dbReference type="ARBA" id="ARBA00023125"/>
    </source>
</evidence>
<keyword evidence="7" id="KW-1185">Reference proteome</keyword>
<dbReference type="InterPro" id="IPR011711">
    <property type="entry name" value="GntR_C"/>
</dbReference>
<reference evidence="6 7" key="1">
    <citation type="journal article" date="2012" name="J. Bacteriol.">
        <title>Draft Genome Sequence of Mesorhizobium alhagi CCNWXJ12-2T, a Novel Salt-Resistant Species Isolated from the Desert of Northwestern China.</title>
        <authorList>
            <person name="Zhou M."/>
            <person name="Chen W."/>
            <person name="Chen H."/>
            <person name="Wei G."/>
        </authorList>
    </citation>
    <scope>NUCLEOTIDE SEQUENCE [LARGE SCALE GENOMIC DNA]</scope>
    <source>
        <strain evidence="6 7">CCNWXJ12-2</strain>
    </source>
</reference>
<evidence type="ECO:0000313" key="7">
    <source>
        <dbReference type="Proteomes" id="UP000003250"/>
    </source>
</evidence>
<dbReference type="Proteomes" id="UP000003250">
    <property type="component" value="Unassembled WGS sequence"/>
</dbReference>
<dbReference type="PROSITE" id="PS50949">
    <property type="entry name" value="HTH_GNTR"/>
    <property type="match status" value="1"/>
</dbReference>
<name>H0HRK1_9HYPH</name>
<feature type="domain" description="HTH gntR-type" evidence="5">
    <location>
        <begin position="20"/>
        <end position="90"/>
    </location>
</feature>
<feature type="region of interest" description="Disordered" evidence="4">
    <location>
        <begin position="1"/>
        <end position="24"/>
    </location>
</feature>
<protein>
    <submittedName>
        <fullName evidence="6">GntR domain-containing protein</fullName>
    </submittedName>
</protein>
<dbReference type="InterPro" id="IPR036388">
    <property type="entry name" value="WH-like_DNA-bd_sf"/>
</dbReference>
<dbReference type="SMART" id="SM00345">
    <property type="entry name" value="HTH_GNTR"/>
    <property type="match status" value="1"/>
</dbReference>
<dbReference type="Pfam" id="PF07729">
    <property type="entry name" value="FCD"/>
    <property type="match status" value="1"/>
</dbReference>
<dbReference type="GO" id="GO:0003677">
    <property type="term" value="F:DNA binding"/>
    <property type="evidence" value="ECO:0007669"/>
    <property type="project" value="UniProtKB-KW"/>
</dbReference>
<dbReference type="CDD" id="cd07377">
    <property type="entry name" value="WHTH_GntR"/>
    <property type="match status" value="1"/>
</dbReference>
<dbReference type="InterPro" id="IPR036390">
    <property type="entry name" value="WH_DNA-bd_sf"/>
</dbReference>